<dbReference type="Gene3D" id="1.10.287.1260">
    <property type="match status" value="1"/>
</dbReference>
<keyword evidence="2" id="KW-1133">Transmembrane helix</keyword>
<dbReference type="Proteomes" id="UP000599074">
    <property type="component" value="Unassembled WGS sequence"/>
</dbReference>
<feature type="transmembrane region" description="Helical" evidence="2">
    <location>
        <begin position="149"/>
        <end position="168"/>
    </location>
</feature>
<name>A0A8J3T679_9ACTN</name>
<sequence>MTALAAGPVQDALGDVARFVPRLIGFILILVVGWLVARLLRAGVSRLLRRVGFDQAVERGGVGRLLARTPYDARGLMTNLVYYAVLLFTLQLAFGLWGPNPVSDLIAAVVRWLPEAFIAIVIIVVAAAIAAGARNLINGALGGLSYGRLLAGVVSAFIIGIGVIAALNQIGVATSVTTPVLIAVLATIGGILVVGVGGGLVRPMQHRWESWLNRAEQEVPQVRDQLRVAAEQRQAEREEAERREAEERAEAERREAERREAEARAEAERRAAAERAEAERREAEARAEAERAEAERREAEARAEAERRAAAEREEAARREAEERAEAARQEAERAEAARQEAERAEAVRREAERAEAERREAERAEAERAEAERAEAERAEAERAEAARQEAERAEAARQEAAALAAPKKRTPRTARERAEQAAAERAAAEAGKLQVPPSDEPTVALSASRLWEIAPDAAAVVGDAGQDAEKTQPIQLPGASGDAQTPADDPESTQVLPPAGAAEPPVPPKSTTRRRGTTRKQQ</sequence>
<evidence type="ECO:0000313" key="4">
    <source>
        <dbReference type="Proteomes" id="UP000599074"/>
    </source>
</evidence>
<comment type="caution">
    <text evidence="3">The sequence shown here is derived from an EMBL/GenBank/DDBJ whole genome shotgun (WGS) entry which is preliminary data.</text>
</comment>
<feature type="compositionally biased region" description="Basic residues" evidence="1">
    <location>
        <begin position="513"/>
        <end position="524"/>
    </location>
</feature>
<evidence type="ECO:0000313" key="3">
    <source>
        <dbReference type="EMBL" id="GII20983.1"/>
    </source>
</evidence>
<dbReference type="InterPro" id="IPR044998">
    <property type="entry name" value="Timeless"/>
</dbReference>
<reference evidence="3" key="1">
    <citation type="submission" date="2021-01" db="EMBL/GenBank/DDBJ databases">
        <title>Whole genome shotgun sequence of Planosporangium mesophilum NBRC 109066.</title>
        <authorList>
            <person name="Komaki H."/>
            <person name="Tamura T."/>
        </authorList>
    </citation>
    <scope>NUCLEOTIDE SEQUENCE</scope>
    <source>
        <strain evidence="3">NBRC 109066</strain>
    </source>
</reference>
<keyword evidence="2" id="KW-0812">Transmembrane</keyword>
<dbReference type="PANTHER" id="PTHR22940:SF4">
    <property type="entry name" value="PROTEIN TIMELESS HOMOLOG"/>
    <property type="match status" value="1"/>
</dbReference>
<dbReference type="GO" id="GO:0003677">
    <property type="term" value="F:DNA binding"/>
    <property type="evidence" value="ECO:0007669"/>
    <property type="project" value="TreeGrafter"/>
</dbReference>
<feature type="compositionally biased region" description="Low complexity" evidence="1">
    <location>
        <begin position="422"/>
        <end position="432"/>
    </location>
</feature>
<organism evidence="3 4">
    <name type="scientific">Planosporangium mesophilum</name>
    <dbReference type="NCBI Taxonomy" id="689768"/>
    <lineage>
        <taxon>Bacteria</taxon>
        <taxon>Bacillati</taxon>
        <taxon>Actinomycetota</taxon>
        <taxon>Actinomycetes</taxon>
        <taxon>Micromonosporales</taxon>
        <taxon>Micromonosporaceae</taxon>
        <taxon>Planosporangium</taxon>
    </lineage>
</organism>
<feature type="region of interest" description="Disordered" evidence="1">
    <location>
        <begin position="230"/>
        <end position="443"/>
    </location>
</feature>
<feature type="transmembrane region" description="Helical" evidence="2">
    <location>
        <begin position="80"/>
        <end position="97"/>
    </location>
</feature>
<dbReference type="Pfam" id="PF05552">
    <property type="entry name" value="MS_channel_1st_1"/>
    <property type="match status" value="1"/>
</dbReference>
<keyword evidence="2" id="KW-0472">Membrane</keyword>
<dbReference type="GO" id="GO:0006281">
    <property type="term" value="P:DNA repair"/>
    <property type="evidence" value="ECO:0007669"/>
    <property type="project" value="TreeGrafter"/>
</dbReference>
<gene>
    <name evidence="3" type="ORF">Pme01_05800</name>
</gene>
<feature type="transmembrane region" description="Helical" evidence="2">
    <location>
        <begin position="180"/>
        <end position="201"/>
    </location>
</feature>
<accession>A0A8J3T679</accession>
<feature type="transmembrane region" description="Helical" evidence="2">
    <location>
        <begin position="20"/>
        <end position="40"/>
    </location>
</feature>
<feature type="compositionally biased region" description="Basic and acidic residues" evidence="1">
    <location>
        <begin position="233"/>
        <end position="399"/>
    </location>
</feature>
<evidence type="ECO:0000256" key="1">
    <source>
        <dbReference type="SAM" id="MobiDB-lite"/>
    </source>
</evidence>
<dbReference type="PANTHER" id="PTHR22940">
    <property type="entry name" value="TIMEOUT/TIMELESS-2"/>
    <property type="match status" value="1"/>
</dbReference>
<dbReference type="RefSeq" id="WP_239087983.1">
    <property type="nucleotide sequence ID" value="NZ_BOON01000005.1"/>
</dbReference>
<feature type="transmembrane region" description="Helical" evidence="2">
    <location>
        <begin position="117"/>
        <end position="137"/>
    </location>
</feature>
<dbReference type="InterPro" id="IPR008910">
    <property type="entry name" value="MSC_TM_helix"/>
</dbReference>
<feature type="region of interest" description="Disordered" evidence="1">
    <location>
        <begin position="463"/>
        <end position="524"/>
    </location>
</feature>
<proteinExistence type="predicted"/>
<dbReference type="AlphaFoldDB" id="A0A8J3T679"/>
<evidence type="ECO:0000256" key="2">
    <source>
        <dbReference type="SAM" id="Phobius"/>
    </source>
</evidence>
<dbReference type="EMBL" id="BOON01000005">
    <property type="protein sequence ID" value="GII20983.1"/>
    <property type="molecule type" value="Genomic_DNA"/>
</dbReference>
<protein>
    <submittedName>
        <fullName evidence="3">Uncharacterized protein</fullName>
    </submittedName>
</protein>
<keyword evidence="4" id="KW-1185">Reference proteome</keyword>
<dbReference type="GO" id="GO:0043111">
    <property type="term" value="P:replication fork arrest"/>
    <property type="evidence" value="ECO:0007669"/>
    <property type="project" value="TreeGrafter"/>
</dbReference>